<proteinExistence type="predicted"/>
<organism evidence="2 3">
    <name type="scientific">Vairimorpha necatrix</name>
    <dbReference type="NCBI Taxonomy" id="6039"/>
    <lineage>
        <taxon>Eukaryota</taxon>
        <taxon>Fungi</taxon>
        <taxon>Fungi incertae sedis</taxon>
        <taxon>Microsporidia</taxon>
        <taxon>Nosematidae</taxon>
        <taxon>Vairimorpha</taxon>
    </lineage>
</organism>
<sequence>MVIRDKRIYLQPKGIKNARNNCFFNSSIQCILSSGDLIEFYKNSQFDASKPVSRAFSLFIDEYEKSNTLSPEKFLNFLNNKIDIFNGLHQDAHEFLIRFLDALHEELPNQYKMCKNISEFKDHCAENFIANLFHSFLKQTVLCPNCKNKSETFVSTNMIQGEVQKNTQDILSGFFESENVDGGKLWKCEKCSYSDYAVKSYEVIAYPKILILFIKRYNSRFSKTQDDIEVDEQIKFCNNIYFLNGIVCHIGDLSGGHYFSSSKRNGKWINFNDSSVSSGRCQYSGNQPCIIFYTKNK</sequence>
<dbReference type="Gene3D" id="3.90.70.10">
    <property type="entry name" value="Cysteine proteinases"/>
    <property type="match status" value="1"/>
</dbReference>
<evidence type="ECO:0000313" key="2">
    <source>
        <dbReference type="EMBL" id="WUR03145.1"/>
    </source>
</evidence>
<dbReference type="InterPro" id="IPR050185">
    <property type="entry name" value="Ub_carboxyl-term_hydrolase"/>
</dbReference>
<dbReference type="Proteomes" id="UP001334084">
    <property type="component" value="Chromosome 3"/>
</dbReference>
<dbReference type="InterPro" id="IPR018200">
    <property type="entry name" value="USP_CS"/>
</dbReference>
<dbReference type="PROSITE" id="PS50235">
    <property type="entry name" value="USP_3"/>
    <property type="match status" value="1"/>
</dbReference>
<reference evidence="2" key="1">
    <citation type="journal article" date="2024" name="BMC Genomics">
        <title>Functional annotation of a divergent genome using sequence and structure-based similarity.</title>
        <authorList>
            <person name="Svedberg D."/>
            <person name="Winiger R.R."/>
            <person name="Berg A."/>
            <person name="Sharma H."/>
            <person name="Tellgren-Roth C."/>
            <person name="Debrunner-Vossbrinck B.A."/>
            <person name="Vossbrinck C.R."/>
            <person name="Barandun J."/>
        </authorList>
    </citation>
    <scope>NUCLEOTIDE SEQUENCE</scope>
    <source>
        <strain evidence="2">Illinois isolate</strain>
    </source>
</reference>
<accession>A0AAX4JB25</accession>
<dbReference type="EMBL" id="CP142728">
    <property type="protein sequence ID" value="WUR03145.1"/>
    <property type="molecule type" value="Genomic_DNA"/>
</dbReference>
<dbReference type="SUPFAM" id="SSF54001">
    <property type="entry name" value="Cysteine proteinases"/>
    <property type="match status" value="1"/>
</dbReference>
<gene>
    <name evidence="2" type="ORF">VNE69_03354</name>
</gene>
<keyword evidence="2" id="KW-0378">Hydrolase</keyword>
<evidence type="ECO:0000313" key="3">
    <source>
        <dbReference type="Proteomes" id="UP001334084"/>
    </source>
</evidence>
<dbReference type="RefSeq" id="XP_065329290.1">
    <property type="nucleotide sequence ID" value="XM_065473218.1"/>
</dbReference>
<dbReference type="PANTHER" id="PTHR21646">
    <property type="entry name" value="UBIQUITIN CARBOXYL-TERMINAL HYDROLASE"/>
    <property type="match status" value="1"/>
</dbReference>
<dbReference type="InterPro" id="IPR028889">
    <property type="entry name" value="USP"/>
</dbReference>
<dbReference type="GeneID" id="90540950"/>
<name>A0AAX4JB25_9MICR</name>
<protein>
    <submittedName>
        <fullName evidence="2">Ubiquitin carboxyl-terminal hydrolase</fullName>
    </submittedName>
</protein>
<feature type="domain" description="USP" evidence="1">
    <location>
        <begin position="13"/>
        <end position="296"/>
    </location>
</feature>
<dbReference type="GO" id="GO:0016579">
    <property type="term" value="P:protein deubiquitination"/>
    <property type="evidence" value="ECO:0007669"/>
    <property type="project" value="InterPro"/>
</dbReference>
<dbReference type="PROSITE" id="PS00973">
    <property type="entry name" value="USP_2"/>
    <property type="match status" value="1"/>
</dbReference>
<dbReference type="KEGG" id="vnx:VNE69_03354"/>
<dbReference type="InterPro" id="IPR038765">
    <property type="entry name" value="Papain-like_cys_pep_sf"/>
</dbReference>
<evidence type="ECO:0000259" key="1">
    <source>
        <dbReference type="PROSITE" id="PS50235"/>
    </source>
</evidence>
<dbReference type="CDD" id="cd02257">
    <property type="entry name" value="Peptidase_C19"/>
    <property type="match status" value="1"/>
</dbReference>
<keyword evidence="3" id="KW-1185">Reference proteome</keyword>
<dbReference type="GO" id="GO:0004843">
    <property type="term" value="F:cysteine-type deubiquitinase activity"/>
    <property type="evidence" value="ECO:0007669"/>
    <property type="project" value="InterPro"/>
</dbReference>
<dbReference type="Pfam" id="PF00443">
    <property type="entry name" value="UCH"/>
    <property type="match status" value="1"/>
</dbReference>
<dbReference type="InterPro" id="IPR001394">
    <property type="entry name" value="Peptidase_C19_UCH"/>
</dbReference>
<dbReference type="AlphaFoldDB" id="A0AAX4JB25"/>